<gene>
    <name evidence="2" type="ORF">FMV2238Y02_13980</name>
</gene>
<evidence type="ECO:0000259" key="1">
    <source>
        <dbReference type="Pfam" id="PF13349"/>
    </source>
</evidence>
<sequence length="360" mass="38901" precursor="true">MKNISRKCFMTSVVCIILGAILLGAGYATGGLQNIKHQTAPKKVIKTFDQITALDIDSNFSTITVETGAVQKPTVTYYTHPKFIDPIVATVTGKTLSLSQKPKDLVITGGIEILGFTLNNNRREKNYRSIIITVPEKTSLDEIKGSNVPHTTLSNLTVQKMQFNGNLTLLHTKVKKATITGMLDATKSQLTNLELKADYSFSNLTDSSVENGTISLGNGQLTTKDTTLKAVNIQSLHPGGIKAERTTLENVTFTVSKNKEEEEENDSYDDDAIFTAHTLTLKGTNTITGGDIDVDITLTEAKAIAYKARTENGKVSLGSQLTPAKIDKESTSDVIAYVAENKAATGNLVVDLNKGDITIK</sequence>
<dbReference type="AlphaFoldDB" id="A0A3P5XQH6"/>
<keyword evidence="3" id="KW-1185">Reference proteome</keyword>
<evidence type="ECO:0000313" key="3">
    <source>
        <dbReference type="Proteomes" id="UP000280759"/>
    </source>
</evidence>
<organism evidence="2 3">
    <name type="scientific">Streptococcus canis</name>
    <dbReference type="NCBI Taxonomy" id="1329"/>
    <lineage>
        <taxon>Bacteria</taxon>
        <taxon>Bacillati</taxon>
        <taxon>Bacillota</taxon>
        <taxon>Bacilli</taxon>
        <taxon>Lactobacillales</taxon>
        <taxon>Streptococcaceae</taxon>
        <taxon>Streptococcus</taxon>
    </lineage>
</organism>
<feature type="domain" description="DUF4097" evidence="1">
    <location>
        <begin position="51"/>
        <end position="359"/>
    </location>
</feature>
<evidence type="ECO:0000313" key="2">
    <source>
        <dbReference type="EMBL" id="VDC42923.1"/>
    </source>
</evidence>
<dbReference type="RefSeq" id="WP_125074455.1">
    <property type="nucleotide sequence ID" value="NZ_CP053792.1"/>
</dbReference>
<accession>A0A3P5XQH6</accession>
<dbReference type="Proteomes" id="UP000280759">
    <property type="component" value="Unassembled WGS sequence"/>
</dbReference>
<proteinExistence type="predicted"/>
<dbReference type="EMBL" id="UXEP01000019">
    <property type="protein sequence ID" value="VDC42923.1"/>
    <property type="molecule type" value="Genomic_DNA"/>
</dbReference>
<name>A0A3P5XQH6_STRCB</name>
<dbReference type="Pfam" id="PF13349">
    <property type="entry name" value="DUF4097"/>
    <property type="match status" value="1"/>
</dbReference>
<dbReference type="Gene3D" id="2.160.20.120">
    <property type="match status" value="1"/>
</dbReference>
<protein>
    <recommendedName>
        <fullName evidence="1">DUF4097 domain-containing protein</fullName>
    </recommendedName>
</protein>
<dbReference type="InterPro" id="IPR025164">
    <property type="entry name" value="Toastrack_DUF4097"/>
</dbReference>
<reference evidence="2 3" key="1">
    <citation type="submission" date="2018-10" db="EMBL/GenBank/DDBJ databases">
        <authorList>
            <consortium name="Molecular Microbiology and Infection Unit (UMMI)"/>
            <person name="Machado M."/>
        </authorList>
    </citation>
    <scope>NUCLEOTIDE SEQUENCE [LARGE SCALE GENOMIC DNA]</scope>
    <source>
        <strain evidence="2">FMV2238.02</strain>
    </source>
</reference>